<evidence type="ECO:0000256" key="7">
    <source>
        <dbReference type="SAM" id="Phobius"/>
    </source>
</evidence>
<dbReference type="PROSITE" id="PS50929">
    <property type="entry name" value="ABC_TM1F"/>
    <property type="match status" value="1"/>
</dbReference>
<feature type="transmembrane region" description="Helical" evidence="7">
    <location>
        <begin position="143"/>
        <end position="166"/>
    </location>
</feature>
<dbReference type="InterPro" id="IPR003593">
    <property type="entry name" value="AAA+_ATPase"/>
</dbReference>
<dbReference type="PANTHER" id="PTHR24221">
    <property type="entry name" value="ATP-BINDING CASSETTE SUB-FAMILY B"/>
    <property type="match status" value="1"/>
</dbReference>
<dbReference type="InterPro" id="IPR036640">
    <property type="entry name" value="ABC1_TM_sf"/>
</dbReference>
<keyword evidence="2 7" id="KW-0812">Transmembrane</keyword>
<dbReference type="EMBL" id="BAQB01000022">
    <property type="protein sequence ID" value="GBR48132.1"/>
    <property type="molecule type" value="Genomic_DNA"/>
</dbReference>
<evidence type="ECO:0000313" key="11">
    <source>
        <dbReference type="Proteomes" id="UP001062443"/>
    </source>
</evidence>
<feature type="transmembrane region" description="Helical" evidence="7">
    <location>
        <begin position="259"/>
        <end position="277"/>
    </location>
</feature>
<keyword evidence="3" id="KW-0547">Nucleotide-binding</keyword>
<gene>
    <name evidence="10" type="ORF">AA106556_1699</name>
</gene>
<dbReference type="PROSITE" id="PS50893">
    <property type="entry name" value="ABC_TRANSPORTER_2"/>
    <property type="match status" value="1"/>
</dbReference>
<dbReference type="SUPFAM" id="SSF90123">
    <property type="entry name" value="ABC transporter transmembrane region"/>
    <property type="match status" value="1"/>
</dbReference>
<sequence>MPKTFDAPKALSLAQLWPLIRPERLRGFVLRVASAIILLVVESALTVWAPVVLSRIVGVLSVRPEMRAVLWLIAEFAVLRCVIALATPLRNIVFKPVESELQRRLALLGLRHLHGMSVRYHLDRQTGAITRILDRGVSAVESVLNLFLFNVLPNVLELLMTFVVIIRFFHARYLLVLLAAIAVYSSISYAFTRARMAARRRRNVCSGAAQHRLLDSILNFETVRSFGNADYEIQRYDKAQKVFRDADIRLNGLVNLSQATRGLLIALTTAILFVFAAQDVLHHHLGVAQFVLIGAYLRSLYSAVGSLNYVSAGWQNARVDLENYLELLAQRSEIEPPKNPVHIPARLKDGGAASVSFDDVAFGYDADRQILKGVTLRVPAGSSLAVVGHTGSGKSTLGRLLTRAFDVSSGAVQVDGHDVRAFAEADLQRVIGIVPQDTVLFNAGIGENIAYGFPGAPQSAIEDAARRAQIHDFICTLPHGYETVVGERGLKLSGGEKQRVAIARVLLKDPRILLLDEATSALDTQTEAAIQHELDAISRTRTTVIIAHRLSTVAGVDQIIVMDEGRIIERGTHAELLDLDGQYAKMWRAQGGQFTIRA</sequence>
<evidence type="ECO:0000313" key="10">
    <source>
        <dbReference type="EMBL" id="GBR48132.1"/>
    </source>
</evidence>
<dbReference type="SMART" id="SM00382">
    <property type="entry name" value="AAA"/>
    <property type="match status" value="1"/>
</dbReference>
<dbReference type="Pfam" id="PF00664">
    <property type="entry name" value="ABC_membrane"/>
    <property type="match status" value="1"/>
</dbReference>
<dbReference type="PROSITE" id="PS00211">
    <property type="entry name" value="ABC_TRANSPORTER_1"/>
    <property type="match status" value="1"/>
</dbReference>
<feature type="domain" description="ABC transmembrane type-1" evidence="9">
    <location>
        <begin position="35"/>
        <end position="316"/>
    </location>
</feature>
<dbReference type="InterPro" id="IPR003439">
    <property type="entry name" value="ABC_transporter-like_ATP-bd"/>
</dbReference>
<dbReference type="InterPro" id="IPR017871">
    <property type="entry name" value="ABC_transporter-like_CS"/>
</dbReference>
<dbReference type="InterPro" id="IPR011527">
    <property type="entry name" value="ABC1_TM_dom"/>
</dbReference>
<proteinExistence type="predicted"/>
<evidence type="ECO:0000256" key="4">
    <source>
        <dbReference type="ARBA" id="ARBA00022840"/>
    </source>
</evidence>
<accession>A0ABQ0QKK7</accession>
<evidence type="ECO:0000256" key="2">
    <source>
        <dbReference type="ARBA" id="ARBA00022692"/>
    </source>
</evidence>
<dbReference type="Gene3D" id="3.40.50.300">
    <property type="entry name" value="P-loop containing nucleotide triphosphate hydrolases"/>
    <property type="match status" value="1"/>
</dbReference>
<comment type="subcellular location">
    <subcellularLocation>
        <location evidence="1">Cell membrane</location>
        <topology evidence="1">Multi-pass membrane protein</topology>
    </subcellularLocation>
</comment>
<feature type="transmembrane region" description="Helical" evidence="7">
    <location>
        <begin position="68"/>
        <end position="86"/>
    </location>
</feature>
<dbReference type="CDD" id="cd18582">
    <property type="entry name" value="ABC_6TM_ATM1_ABCB7"/>
    <property type="match status" value="1"/>
</dbReference>
<dbReference type="PANTHER" id="PTHR24221:SF654">
    <property type="entry name" value="ATP-BINDING CASSETTE SUB-FAMILY B MEMBER 6"/>
    <property type="match status" value="1"/>
</dbReference>
<dbReference type="GO" id="GO:0005524">
    <property type="term" value="F:ATP binding"/>
    <property type="evidence" value="ECO:0007669"/>
    <property type="project" value="UniProtKB-KW"/>
</dbReference>
<feature type="transmembrane region" description="Helical" evidence="7">
    <location>
        <begin position="172"/>
        <end position="192"/>
    </location>
</feature>
<keyword evidence="6 7" id="KW-0472">Membrane</keyword>
<comment type="caution">
    <text evidence="10">The sequence shown here is derived from an EMBL/GenBank/DDBJ whole genome shotgun (WGS) entry which is preliminary data.</text>
</comment>
<dbReference type="InterPro" id="IPR027417">
    <property type="entry name" value="P-loop_NTPase"/>
</dbReference>
<evidence type="ECO:0000259" key="9">
    <source>
        <dbReference type="PROSITE" id="PS50929"/>
    </source>
</evidence>
<feature type="transmembrane region" description="Helical" evidence="7">
    <location>
        <begin position="28"/>
        <end position="48"/>
    </location>
</feature>
<feature type="domain" description="ABC transporter" evidence="8">
    <location>
        <begin position="355"/>
        <end position="589"/>
    </location>
</feature>
<dbReference type="RefSeq" id="WP_068172232.1">
    <property type="nucleotide sequence ID" value="NZ_BAQB01000022.1"/>
</dbReference>
<evidence type="ECO:0000256" key="3">
    <source>
        <dbReference type="ARBA" id="ARBA00022741"/>
    </source>
</evidence>
<keyword evidence="4 10" id="KW-0067">ATP-binding</keyword>
<dbReference type="Proteomes" id="UP001062443">
    <property type="component" value="Unassembled WGS sequence"/>
</dbReference>
<protein>
    <submittedName>
        <fullName evidence="10">Multidrug ABC transporter ATP-binding protein</fullName>
    </submittedName>
</protein>
<dbReference type="Gene3D" id="1.20.1560.10">
    <property type="entry name" value="ABC transporter type 1, transmembrane domain"/>
    <property type="match status" value="1"/>
</dbReference>
<dbReference type="SUPFAM" id="SSF52540">
    <property type="entry name" value="P-loop containing nucleoside triphosphate hydrolases"/>
    <property type="match status" value="1"/>
</dbReference>
<name>A0ABQ0QKK7_9PROT</name>
<keyword evidence="11" id="KW-1185">Reference proteome</keyword>
<evidence type="ECO:0000256" key="6">
    <source>
        <dbReference type="ARBA" id="ARBA00023136"/>
    </source>
</evidence>
<keyword evidence="5 7" id="KW-1133">Transmembrane helix</keyword>
<reference evidence="10" key="1">
    <citation type="submission" date="2013-04" db="EMBL/GenBank/DDBJ databases">
        <title>The genome sequencing project of 58 acetic acid bacteria.</title>
        <authorList>
            <person name="Okamoto-Kainuma A."/>
            <person name="Ishikawa M."/>
            <person name="Umino S."/>
            <person name="Koizumi Y."/>
            <person name="Shiwa Y."/>
            <person name="Yoshikawa H."/>
            <person name="Matsutani M."/>
            <person name="Matsushita K."/>
        </authorList>
    </citation>
    <scope>NUCLEOTIDE SEQUENCE</scope>
    <source>
        <strain evidence="10">NBRC 106556</strain>
    </source>
</reference>
<organism evidence="10 11">
    <name type="scientific">Neokomagataea tanensis NBRC 106556</name>
    <dbReference type="NCBI Taxonomy" id="1223519"/>
    <lineage>
        <taxon>Bacteria</taxon>
        <taxon>Pseudomonadati</taxon>
        <taxon>Pseudomonadota</taxon>
        <taxon>Alphaproteobacteria</taxon>
        <taxon>Acetobacterales</taxon>
        <taxon>Acetobacteraceae</taxon>
        <taxon>Neokomagataea</taxon>
    </lineage>
</organism>
<evidence type="ECO:0000256" key="5">
    <source>
        <dbReference type="ARBA" id="ARBA00022989"/>
    </source>
</evidence>
<evidence type="ECO:0000259" key="8">
    <source>
        <dbReference type="PROSITE" id="PS50893"/>
    </source>
</evidence>
<evidence type="ECO:0000256" key="1">
    <source>
        <dbReference type="ARBA" id="ARBA00004651"/>
    </source>
</evidence>
<dbReference type="Pfam" id="PF00005">
    <property type="entry name" value="ABC_tran"/>
    <property type="match status" value="1"/>
</dbReference>
<dbReference type="InterPro" id="IPR039421">
    <property type="entry name" value="Type_1_exporter"/>
</dbReference>